<dbReference type="PANTHER" id="PTHR11431">
    <property type="entry name" value="FERRITIN"/>
    <property type="match status" value="1"/>
</dbReference>
<feature type="binding site" evidence="5">
    <location>
        <position position="18"/>
    </location>
    <ligand>
        <name>Fe cation</name>
        <dbReference type="ChEBI" id="CHEBI:24875"/>
        <label>1</label>
    </ligand>
</feature>
<dbReference type="SUPFAM" id="SSF47240">
    <property type="entry name" value="Ferritin-like"/>
    <property type="match status" value="1"/>
</dbReference>
<dbReference type="GO" id="GO:0006879">
    <property type="term" value="P:intracellular iron ion homeostasis"/>
    <property type="evidence" value="ECO:0007669"/>
    <property type="project" value="UniProtKB-KW"/>
</dbReference>
<reference evidence="9" key="1">
    <citation type="submission" date="2019-06" db="EMBL/GenBank/DDBJ databases">
        <title>Gordonia isolated from sludge of a wastewater treatment plant.</title>
        <authorList>
            <person name="Tamura T."/>
            <person name="Aoyama K."/>
            <person name="Kang Y."/>
            <person name="Saito S."/>
            <person name="Akiyama N."/>
            <person name="Yazawa K."/>
            <person name="Gonoi T."/>
            <person name="Mikami Y."/>
        </authorList>
    </citation>
    <scope>NUCLEOTIDE SEQUENCE [LARGE SCALE GENOMIC DNA]</scope>
    <source>
        <strain evidence="9">NBRC 107696</strain>
    </source>
</reference>
<dbReference type="Proteomes" id="UP000444960">
    <property type="component" value="Unassembled WGS sequence"/>
</dbReference>
<sequence>MKMNEELEVEFTKQITREYESSFLYRQLAIEAELRDLPGIASWLRAQSAEELTHADRLIKHLTDRDNHPVIGDISISSIKIDEITDVFEIALDAERAVSDGIRSLYVHAEEAHDFDSRPTIDWFISEQLEEEATVSEILGRLRLVNGDGSGLLRIDAELAGSAA</sequence>
<evidence type="ECO:0000256" key="3">
    <source>
        <dbReference type="ARBA" id="ARBA00023002"/>
    </source>
</evidence>
<dbReference type="InterPro" id="IPR009078">
    <property type="entry name" value="Ferritin-like_SF"/>
</dbReference>
<feature type="binding site" evidence="5">
    <location>
        <position position="95"/>
    </location>
    <ligand>
        <name>Fe cation</name>
        <dbReference type="ChEBI" id="CHEBI:24875"/>
        <label>1</label>
    </ligand>
</feature>
<dbReference type="InterPro" id="IPR041719">
    <property type="entry name" value="Ferritin_prok"/>
</dbReference>
<evidence type="ECO:0000259" key="7">
    <source>
        <dbReference type="PROSITE" id="PS50905"/>
    </source>
</evidence>
<keyword evidence="4 5" id="KW-0408">Iron</keyword>
<feature type="binding site" evidence="5">
    <location>
        <position position="128"/>
    </location>
    <ligand>
        <name>Fe cation</name>
        <dbReference type="ChEBI" id="CHEBI:24875"/>
        <label>1</label>
    </ligand>
</feature>
<dbReference type="InterPro" id="IPR001519">
    <property type="entry name" value="Ferritin"/>
</dbReference>
<gene>
    <name evidence="8" type="ORF">nbrc107696_16080</name>
</gene>
<dbReference type="InterPro" id="IPR008331">
    <property type="entry name" value="Ferritin_DPS_dom"/>
</dbReference>
<dbReference type="AlphaFoldDB" id="A0A7I9V7H8"/>
<dbReference type="GO" id="GO:0006826">
    <property type="term" value="P:iron ion transport"/>
    <property type="evidence" value="ECO:0007669"/>
    <property type="project" value="InterPro"/>
</dbReference>
<keyword evidence="2 5" id="KW-0479">Metal-binding</keyword>
<evidence type="ECO:0000256" key="4">
    <source>
        <dbReference type="ARBA" id="ARBA00023004"/>
    </source>
</evidence>
<dbReference type="InterPro" id="IPR009040">
    <property type="entry name" value="Ferritin-like_diiron"/>
</dbReference>
<dbReference type="InterPro" id="IPR012347">
    <property type="entry name" value="Ferritin-like"/>
</dbReference>
<dbReference type="PROSITE" id="PS50905">
    <property type="entry name" value="FERRITIN_LIKE"/>
    <property type="match status" value="1"/>
</dbReference>
<evidence type="ECO:0000313" key="9">
    <source>
        <dbReference type="Proteomes" id="UP000444960"/>
    </source>
</evidence>
<feature type="binding site" evidence="5">
    <location>
        <position position="51"/>
    </location>
    <ligand>
        <name>Fe cation</name>
        <dbReference type="ChEBI" id="CHEBI:24875"/>
        <label>1</label>
    </ligand>
</feature>
<keyword evidence="1 6" id="KW-0409">Iron storage</keyword>
<evidence type="ECO:0000313" key="8">
    <source>
        <dbReference type="EMBL" id="GEE01162.1"/>
    </source>
</evidence>
<feature type="domain" description="Ferritin-like diiron" evidence="7">
    <location>
        <begin position="1"/>
        <end position="146"/>
    </location>
</feature>
<keyword evidence="3" id="KW-0560">Oxidoreductase</keyword>
<evidence type="ECO:0000256" key="5">
    <source>
        <dbReference type="PIRSR" id="PIRSR601519-1"/>
    </source>
</evidence>
<dbReference type="PANTHER" id="PTHR11431:SF127">
    <property type="entry name" value="BACTERIAL NON-HEME FERRITIN"/>
    <property type="match status" value="1"/>
</dbReference>
<accession>A0A7I9V7H8</accession>
<keyword evidence="9" id="KW-1185">Reference proteome</keyword>
<dbReference type="GO" id="GO:0008199">
    <property type="term" value="F:ferric iron binding"/>
    <property type="evidence" value="ECO:0007669"/>
    <property type="project" value="InterPro"/>
</dbReference>
<comment type="caution">
    <text evidence="8">The sequence shown here is derived from an EMBL/GenBank/DDBJ whole genome shotgun (WGS) entry which is preliminary data.</text>
</comment>
<dbReference type="CDD" id="cd01055">
    <property type="entry name" value="Nonheme_Ferritin"/>
    <property type="match status" value="1"/>
</dbReference>
<evidence type="ECO:0000256" key="2">
    <source>
        <dbReference type="ARBA" id="ARBA00022723"/>
    </source>
</evidence>
<dbReference type="Gene3D" id="1.20.1260.10">
    <property type="match status" value="1"/>
</dbReference>
<dbReference type="GO" id="GO:0008198">
    <property type="term" value="F:ferrous iron binding"/>
    <property type="evidence" value="ECO:0007669"/>
    <property type="project" value="TreeGrafter"/>
</dbReference>
<dbReference type="GO" id="GO:0005829">
    <property type="term" value="C:cytosol"/>
    <property type="evidence" value="ECO:0007669"/>
    <property type="project" value="TreeGrafter"/>
</dbReference>
<feature type="binding site" evidence="5">
    <location>
        <position position="54"/>
    </location>
    <ligand>
        <name>Fe cation</name>
        <dbReference type="ChEBI" id="CHEBI:24875"/>
        <label>1</label>
    </ligand>
</feature>
<organism evidence="8 9">
    <name type="scientific">Gordonia spumicola</name>
    <dbReference type="NCBI Taxonomy" id="589161"/>
    <lineage>
        <taxon>Bacteria</taxon>
        <taxon>Bacillati</taxon>
        <taxon>Actinomycetota</taxon>
        <taxon>Actinomycetes</taxon>
        <taxon>Mycobacteriales</taxon>
        <taxon>Gordoniaceae</taxon>
        <taxon>Gordonia</taxon>
    </lineage>
</organism>
<name>A0A7I9V7H8_9ACTN</name>
<proteinExistence type="predicted"/>
<dbReference type="OrthoDB" id="9801481at2"/>
<protein>
    <recommendedName>
        <fullName evidence="6">Ferritin</fullName>
    </recommendedName>
</protein>
<dbReference type="RefSeq" id="WP_161894992.1">
    <property type="nucleotide sequence ID" value="NZ_BJOV01000003.1"/>
</dbReference>
<dbReference type="Pfam" id="PF00210">
    <property type="entry name" value="Ferritin"/>
    <property type="match status" value="1"/>
</dbReference>
<evidence type="ECO:0000256" key="6">
    <source>
        <dbReference type="RuleBase" id="RU361145"/>
    </source>
</evidence>
<evidence type="ECO:0000256" key="1">
    <source>
        <dbReference type="ARBA" id="ARBA00022434"/>
    </source>
</evidence>
<dbReference type="GO" id="GO:0004322">
    <property type="term" value="F:ferroxidase activity"/>
    <property type="evidence" value="ECO:0007669"/>
    <property type="project" value="TreeGrafter"/>
</dbReference>
<dbReference type="EMBL" id="BJOV01000003">
    <property type="protein sequence ID" value="GEE01162.1"/>
    <property type="molecule type" value="Genomic_DNA"/>
</dbReference>